<name>A0A9W7KWG5_9STRA</name>
<dbReference type="Proteomes" id="UP001165122">
    <property type="component" value="Unassembled WGS sequence"/>
</dbReference>
<gene>
    <name evidence="1" type="ORF">TrLO_g919</name>
</gene>
<sequence>MPSSTAIILSISSNSIQIGLSPSLSPLFVLPIPPALKHSYHSYTLLSPSSSSNPPPTVYNPLLPLLVSLTLRLNVADLQLPFYVHCDCFNPSREFREYVNEGVKELYHHPTTSSPLVSWRFGPTVSLISLGVRYGCAIFIGSTETYVECLSNNYPIQGSRQTLPLNLSNLRSMISDVDHNMNLTKDLDLISFVLDTFTLTIFSSAKFTHNSDYNKDQNLVSAVIRSILACGIDDRICVAENIVFGGCDEVEWLDLFEERLIKEEFERVLKEKYDEEVGGISKVIFEVKDGSKRGEREFCGLSVVAGVDAAISEATTSTRSSLIS</sequence>
<protein>
    <submittedName>
        <fullName evidence="1">Uncharacterized protein</fullName>
    </submittedName>
</protein>
<accession>A0A9W7KWG5</accession>
<proteinExistence type="predicted"/>
<dbReference type="OrthoDB" id="10540695at2759"/>
<evidence type="ECO:0000313" key="2">
    <source>
        <dbReference type="Proteomes" id="UP001165122"/>
    </source>
</evidence>
<dbReference type="AlphaFoldDB" id="A0A9W7KWG5"/>
<organism evidence="1 2">
    <name type="scientific">Triparma laevis f. longispina</name>
    <dbReference type="NCBI Taxonomy" id="1714387"/>
    <lineage>
        <taxon>Eukaryota</taxon>
        <taxon>Sar</taxon>
        <taxon>Stramenopiles</taxon>
        <taxon>Ochrophyta</taxon>
        <taxon>Bolidophyceae</taxon>
        <taxon>Parmales</taxon>
        <taxon>Triparmaceae</taxon>
        <taxon>Triparma</taxon>
    </lineage>
</organism>
<evidence type="ECO:0000313" key="1">
    <source>
        <dbReference type="EMBL" id="GMI13790.1"/>
    </source>
</evidence>
<dbReference type="EMBL" id="BRXW01000200">
    <property type="protein sequence ID" value="GMI13790.1"/>
    <property type="molecule type" value="Genomic_DNA"/>
</dbReference>
<comment type="caution">
    <text evidence="1">The sequence shown here is derived from an EMBL/GenBank/DDBJ whole genome shotgun (WGS) entry which is preliminary data.</text>
</comment>
<reference evidence="2" key="1">
    <citation type="journal article" date="2023" name="Commun. Biol.">
        <title>Genome analysis of Parmales, the sister group of diatoms, reveals the evolutionary specialization of diatoms from phago-mixotrophs to photoautotrophs.</title>
        <authorList>
            <person name="Ban H."/>
            <person name="Sato S."/>
            <person name="Yoshikawa S."/>
            <person name="Yamada K."/>
            <person name="Nakamura Y."/>
            <person name="Ichinomiya M."/>
            <person name="Sato N."/>
            <person name="Blanc-Mathieu R."/>
            <person name="Endo H."/>
            <person name="Kuwata A."/>
            <person name="Ogata H."/>
        </authorList>
    </citation>
    <scope>NUCLEOTIDE SEQUENCE [LARGE SCALE GENOMIC DNA]</scope>
    <source>
        <strain evidence="2">NIES 3700</strain>
    </source>
</reference>
<keyword evidence="2" id="KW-1185">Reference proteome</keyword>